<dbReference type="EMBL" id="MQVS01000008">
    <property type="protein sequence ID" value="OKL51235.1"/>
    <property type="molecule type" value="Genomic_DNA"/>
</dbReference>
<dbReference type="Pfam" id="PF13707">
    <property type="entry name" value="RloB"/>
    <property type="match status" value="1"/>
</dbReference>
<dbReference type="STRING" id="52770.BSZ40_07935"/>
<keyword evidence="2" id="KW-1185">Reference proteome</keyword>
<reference evidence="2" key="1">
    <citation type="submission" date="2016-12" db="EMBL/GenBank/DDBJ databases">
        <authorList>
            <person name="Meng X."/>
        </authorList>
    </citation>
    <scope>NUCLEOTIDE SEQUENCE [LARGE SCALE GENOMIC DNA]</scope>
    <source>
        <strain evidence="2">DSM 20732</strain>
    </source>
</reference>
<proteinExistence type="predicted"/>
<evidence type="ECO:0008006" key="3">
    <source>
        <dbReference type="Google" id="ProtNLM"/>
    </source>
</evidence>
<dbReference type="Proteomes" id="UP000185612">
    <property type="component" value="Unassembled WGS sequence"/>
</dbReference>
<organism evidence="1 2">
    <name type="scientific">Buchananella hordeovulneris</name>
    <dbReference type="NCBI Taxonomy" id="52770"/>
    <lineage>
        <taxon>Bacteria</taxon>
        <taxon>Bacillati</taxon>
        <taxon>Actinomycetota</taxon>
        <taxon>Actinomycetes</taxon>
        <taxon>Actinomycetales</taxon>
        <taxon>Actinomycetaceae</taxon>
        <taxon>Buchananella</taxon>
    </lineage>
</organism>
<dbReference type="InParanoid" id="A0A1Q5PUX8"/>
<name>A0A1Q5PUX8_9ACTO</name>
<protein>
    <recommendedName>
        <fullName evidence="3">RloB domain-containing protein</fullName>
    </recommendedName>
</protein>
<evidence type="ECO:0000313" key="1">
    <source>
        <dbReference type="EMBL" id="OKL51235.1"/>
    </source>
</evidence>
<dbReference type="RefSeq" id="WP_073825029.1">
    <property type="nucleotide sequence ID" value="NZ_JAUNKL010000005.1"/>
</dbReference>
<dbReference type="AlphaFoldDB" id="A0A1Q5PUX8"/>
<sequence>MANGLRGKRRRRIEKRRILVVTEGMVTEPDYLEKLQQELRDATVFLIVKPVGRDPLTVVRKAEELAAAAEKKGKGYDAVYCLVDVDRHEKLAVALKRADRLGIHVLVSNLKFEVWLLWHVSDRVTEMNSTELDREMKNHGLLEEKRLSSTFRIGGYDEACRRARQADPDYAAGRVGPNPSTALPVLIEKMRPPSS</sequence>
<dbReference type="OrthoDB" id="9796523at2"/>
<accession>A0A1Q5PUX8</accession>
<dbReference type="InterPro" id="IPR025591">
    <property type="entry name" value="RloB"/>
</dbReference>
<comment type="caution">
    <text evidence="1">The sequence shown here is derived from an EMBL/GenBank/DDBJ whole genome shotgun (WGS) entry which is preliminary data.</text>
</comment>
<evidence type="ECO:0000313" key="2">
    <source>
        <dbReference type="Proteomes" id="UP000185612"/>
    </source>
</evidence>
<gene>
    <name evidence="1" type="ORF">BSZ40_07935</name>
</gene>